<evidence type="ECO:0000256" key="2">
    <source>
        <dbReference type="PROSITE-ProRule" id="PRU01122"/>
    </source>
</evidence>
<dbReference type="Gene3D" id="1.10.8.60">
    <property type="match status" value="1"/>
</dbReference>
<dbReference type="GO" id="GO:0005524">
    <property type="term" value="F:ATP binding"/>
    <property type="evidence" value="ECO:0007669"/>
    <property type="project" value="UniProtKB-KW"/>
</dbReference>
<dbReference type="InterPro" id="IPR008269">
    <property type="entry name" value="Lon_proteolytic"/>
</dbReference>
<comment type="catalytic activity">
    <reaction evidence="2">
        <text>Hydrolysis of proteins in presence of ATP.</text>
        <dbReference type="EC" id="3.4.21.53"/>
    </reaction>
</comment>
<dbReference type="InterPro" id="IPR027417">
    <property type="entry name" value="P-loop_NTPase"/>
</dbReference>
<dbReference type="PANTHER" id="PTHR10046">
    <property type="entry name" value="ATP DEPENDENT LON PROTEASE FAMILY MEMBER"/>
    <property type="match status" value="1"/>
</dbReference>
<evidence type="ECO:0000256" key="3">
    <source>
        <dbReference type="SAM" id="Coils"/>
    </source>
</evidence>
<dbReference type="InterPro" id="IPR027065">
    <property type="entry name" value="Lon_Prtase"/>
</dbReference>
<dbReference type="Pfam" id="PF20437">
    <property type="entry name" value="LonC_helical"/>
    <property type="match status" value="1"/>
</dbReference>
<keyword evidence="2" id="KW-0378">Hydrolase</keyword>
<keyword evidence="3" id="KW-0175">Coiled coil</keyword>
<name>A0A7C5X204_9AQUI</name>
<evidence type="ECO:0000256" key="1">
    <source>
        <dbReference type="ARBA" id="ARBA00022670"/>
    </source>
</evidence>
<evidence type="ECO:0000313" key="5">
    <source>
        <dbReference type="EMBL" id="HHO73237.1"/>
    </source>
</evidence>
<feature type="active site" evidence="2">
    <location>
        <position position="645"/>
    </location>
</feature>
<dbReference type="SUPFAM" id="SSF54211">
    <property type="entry name" value="Ribosomal protein S5 domain 2-like"/>
    <property type="match status" value="1"/>
</dbReference>
<dbReference type="GO" id="GO:0006508">
    <property type="term" value="P:proteolysis"/>
    <property type="evidence" value="ECO:0007669"/>
    <property type="project" value="UniProtKB-KW"/>
</dbReference>
<dbReference type="EC" id="3.4.21.53" evidence="2"/>
<comment type="caution">
    <text evidence="5">The sequence shown here is derived from an EMBL/GenBank/DDBJ whole genome shotgun (WGS) entry which is preliminary data.</text>
</comment>
<organism evidence="5">
    <name type="scientific">Thermocrinis ruber</name>
    <dbReference type="NCBI Taxonomy" id="75906"/>
    <lineage>
        <taxon>Bacteria</taxon>
        <taxon>Pseudomonadati</taxon>
        <taxon>Aquificota</taxon>
        <taxon>Aquificia</taxon>
        <taxon>Aquificales</taxon>
        <taxon>Aquificaceae</taxon>
        <taxon>Thermocrinis</taxon>
    </lineage>
</organism>
<protein>
    <recommendedName>
        <fullName evidence="2">endopeptidase La</fullName>
        <ecNumber evidence="2">3.4.21.53</ecNumber>
    </recommendedName>
</protein>
<accession>A0A7C5X204</accession>
<dbReference type="PROSITE" id="PS51786">
    <property type="entry name" value="LON_PROTEOLYTIC"/>
    <property type="match status" value="1"/>
</dbReference>
<dbReference type="InterPro" id="IPR046843">
    <property type="entry name" value="LonB_AAA-LID"/>
</dbReference>
<keyword evidence="2" id="KW-0720">Serine protease</keyword>
<dbReference type="GO" id="GO:0004176">
    <property type="term" value="F:ATP-dependent peptidase activity"/>
    <property type="evidence" value="ECO:0007669"/>
    <property type="project" value="UniProtKB-UniRule"/>
</dbReference>
<sequence>MSIKKLSKEDLEYGYKYDFSTEDVPPEEVFLKQDRVERAFNLALNTTKEGYNIFVSGPESIGRTTYALRRLKEKAQKEPVPEDICYFYNFDDPLRPKYLLLPAGVGKGFVEEVDRAIESLKTELPKAFEGKEYEEEVAKITKEAEKRKEEILEHLAKDAEAKNLGVVVTPMGIKLLPLVGRRIVEEPELFANPRLQETYERNLSEFEERFRDYIRALREEDHRLAEKLNELKEKVATFVVERVFSRCDERYCHEPQAVEFLNRLKKEIVKNVDLFLMWKSAEGNTQMLAYLEKLFKRFKLNLIVDNSSLNGAPVIYEEVPSFQSLFGTISYTMEMGVLYADHTSIKAGSLHRARGGYLVIRASDLLKNYMLWDAFKKAIMHSKVHIPGYTVEDFLLPYVGISPEPVPLNVKVVLIGDYLTYQFLSLYDPEFNRLFKVKAEFDPVVDLDEEVYEKFPRLVKRILQEEGIKDLDGSALSELFKYAVMLSGSKKKISVVMGDIVDVIREANVFSKGERVIRGEHIKRAIEEKFYRSNLLEEKIRKAIVEGKILCTVDGKRVGQVNGLSVYELGDISFGKPTRITASVYLGDKGVVSIEREVALSGPIHSKAVLTLSGYLNGKYGKDVPLHLSCTITFEQSYEEVEGDSASVAELLAILSALSGVEIRQDIAVTGSVDQFGNVQPVGGIREKVEGFYRVCKAIGFTGTQGVLLPLRNFENLVLSDEVIESVQKGEFHLYLMDTIDDAIELMTGLKAEKFHKLVKKKLIEFFKRANARGKGLKS</sequence>
<keyword evidence="5" id="KW-0067">ATP-binding</keyword>
<dbReference type="EMBL" id="DSAC01000014">
    <property type="protein sequence ID" value="HHO73237.1"/>
    <property type="molecule type" value="Genomic_DNA"/>
</dbReference>
<dbReference type="InterPro" id="IPR046844">
    <property type="entry name" value="Lon-like_helical"/>
</dbReference>
<dbReference type="Pfam" id="PF20436">
    <property type="entry name" value="LonB_AAA-LID"/>
    <property type="match status" value="1"/>
</dbReference>
<dbReference type="InterPro" id="IPR041699">
    <property type="entry name" value="AAA_32"/>
</dbReference>
<feature type="coiled-coil region" evidence="3">
    <location>
        <begin position="196"/>
        <end position="234"/>
    </location>
</feature>
<comment type="similarity">
    <text evidence="2">Belongs to the peptidase S16 family.</text>
</comment>
<keyword evidence="1 2" id="KW-0645">Protease</keyword>
<feature type="active site" evidence="2">
    <location>
        <position position="688"/>
    </location>
</feature>
<evidence type="ECO:0000259" key="4">
    <source>
        <dbReference type="PROSITE" id="PS51786"/>
    </source>
</evidence>
<dbReference type="Pfam" id="PF13654">
    <property type="entry name" value="AAA_32"/>
    <property type="match status" value="1"/>
</dbReference>
<keyword evidence="5" id="KW-0547">Nucleotide-binding</keyword>
<proteinExistence type="inferred from homology"/>
<feature type="domain" description="Lon proteolytic" evidence="4">
    <location>
        <begin position="555"/>
        <end position="750"/>
    </location>
</feature>
<dbReference type="AlphaFoldDB" id="A0A7C5X204"/>
<dbReference type="GO" id="GO:0030163">
    <property type="term" value="P:protein catabolic process"/>
    <property type="evidence" value="ECO:0007669"/>
    <property type="project" value="InterPro"/>
</dbReference>
<dbReference type="InterPro" id="IPR020568">
    <property type="entry name" value="Ribosomal_Su5_D2-typ_SF"/>
</dbReference>
<dbReference type="PRINTS" id="PR00830">
    <property type="entry name" value="ENDOLAPTASE"/>
</dbReference>
<dbReference type="InterPro" id="IPR014721">
    <property type="entry name" value="Ribsml_uS5_D2-typ_fold_subgr"/>
</dbReference>
<dbReference type="Gene3D" id="3.40.50.300">
    <property type="entry name" value="P-loop containing nucleotide triphosphate hydrolases"/>
    <property type="match status" value="2"/>
</dbReference>
<dbReference type="GO" id="GO:0004252">
    <property type="term" value="F:serine-type endopeptidase activity"/>
    <property type="evidence" value="ECO:0007669"/>
    <property type="project" value="UniProtKB-UniRule"/>
</dbReference>
<gene>
    <name evidence="5" type="ORF">ENN04_01180</name>
</gene>
<dbReference type="Gene3D" id="3.30.230.10">
    <property type="match status" value="1"/>
</dbReference>
<dbReference type="Pfam" id="PF05362">
    <property type="entry name" value="Lon_C"/>
    <property type="match status" value="1"/>
</dbReference>
<reference evidence="5" key="1">
    <citation type="journal article" date="2020" name="mSystems">
        <title>Genome- and Community-Level Interaction Insights into Carbon Utilization and Element Cycling Functions of Hydrothermarchaeota in Hydrothermal Sediment.</title>
        <authorList>
            <person name="Zhou Z."/>
            <person name="Liu Y."/>
            <person name="Xu W."/>
            <person name="Pan J."/>
            <person name="Luo Z.H."/>
            <person name="Li M."/>
        </authorList>
    </citation>
    <scope>NUCLEOTIDE SEQUENCE [LARGE SCALE GENOMIC DNA]</scope>
    <source>
        <strain evidence="5">SpSt-114</strain>
    </source>
</reference>
<feature type="coiled-coil region" evidence="3">
    <location>
        <begin position="130"/>
        <end position="162"/>
    </location>
</feature>